<sequence>MKCEVTLYKAGTVFKEEVIAVDYQDARKVALARNPGATVVGVTAKF</sequence>
<keyword evidence="2" id="KW-1185">Reference proteome</keyword>
<accession>A0A873WAM0</accession>
<dbReference type="EMBL" id="MW117966">
    <property type="protein sequence ID" value="QPB08199.1"/>
    <property type="molecule type" value="Genomic_DNA"/>
</dbReference>
<proteinExistence type="predicted"/>
<dbReference type="RefSeq" id="YP_010669615.1">
    <property type="nucleotide sequence ID" value="NC_070961.1"/>
</dbReference>
<dbReference type="GeneID" id="77945798"/>
<name>A0A873WAM0_9CAUD</name>
<protein>
    <submittedName>
        <fullName evidence="1">Uncharacterized protein</fullName>
    </submittedName>
</protein>
<dbReference type="Proteomes" id="UP000663288">
    <property type="component" value="Segment"/>
</dbReference>
<evidence type="ECO:0000313" key="1">
    <source>
        <dbReference type="EMBL" id="QPB08199.1"/>
    </source>
</evidence>
<evidence type="ECO:0000313" key="2">
    <source>
        <dbReference type="Proteomes" id="UP000663288"/>
    </source>
</evidence>
<organism evidence="1 2">
    <name type="scientific">Synechococcus phage S-H9-1</name>
    <dbReference type="NCBI Taxonomy" id="2783674"/>
    <lineage>
        <taxon>Viruses</taxon>
        <taxon>Duplodnaviria</taxon>
        <taxon>Heunggongvirae</taxon>
        <taxon>Uroviricota</taxon>
        <taxon>Caudoviricetes</taxon>
        <taxon>Pantevenvirales</taxon>
        <taxon>Kyanoviridae</taxon>
        <taxon>Scyllavirus</taxon>
        <taxon>Scyllavirus aitchnine</taxon>
    </lineage>
</organism>
<dbReference type="KEGG" id="vg:77945798"/>
<reference evidence="1" key="1">
    <citation type="submission" date="2020-10" db="EMBL/GenBank/DDBJ databases">
        <title>The Isolation and Genome Sequence of a Novel Cyanophage S-H9-1 from the Yellow Sea, China.</title>
        <authorList>
            <person name="Jiang T."/>
        </authorList>
    </citation>
    <scope>NUCLEOTIDE SEQUENCE</scope>
</reference>